<organism evidence="7 8">
    <name type="scientific">Bifidobacterium bombi DSM 19703</name>
    <dbReference type="NCBI Taxonomy" id="1341695"/>
    <lineage>
        <taxon>Bacteria</taxon>
        <taxon>Bacillati</taxon>
        <taxon>Actinomycetota</taxon>
        <taxon>Actinomycetes</taxon>
        <taxon>Bifidobacteriales</taxon>
        <taxon>Bifidobacteriaceae</taxon>
        <taxon>Bifidobacterium</taxon>
    </lineage>
</organism>
<keyword evidence="4 6" id="KW-1133">Transmembrane helix</keyword>
<name>A0A080N2N9_9BIFI</name>
<sequence>MMNTQDNNNTSDGSGSHTSLKITLIAVIVVVVLAATSLIGLRNGMNGKKNEVDAQWSQVENVMQRRADLIPNLVASVQGQMDHESKVFKDIADARRQYAAASTPNDKLKANDELNSKTNVLVNAVQENYPQLASSESVKTLMTQLEGSENRISVERERYIRLVNEYNNKVTSFPASMVAGLFGFSKMDLYKAQPGSENAPKVTFHE</sequence>
<dbReference type="InterPro" id="IPR023353">
    <property type="entry name" value="LemA-like_dom_sf"/>
</dbReference>
<evidence type="ECO:0000256" key="4">
    <source>
        <dbReference type="ARBA" id="ARBA00022989"/>
    </source>
</evidence>
<accession>A0A080N2N9</accession>
<evidence type="ECO:0000256" key="2">
    <source>
        <dbReference type="ARBA" id="ARBA00008854"/>
    </source>
</evidence>
<dbReference type="Pfam" id="PF04011">
    <property type="entry name" value="LemA"/>
    <property type="match status" value="1"/>
</dbReference>
<dbReference type="PANTHER" id="PTHR34478">
    <property type="entry name" value="PROTEIN LEMA"/>
    <property type="match status" value="1"/>
</dbReference>
<dbReference type="PANTHER" id="PTHR34478:SF2">
    <property type="entry name" value="MEMBRANE PROTEIN"/>
    <property type="match status" value="1"/>
</dbReference>
<evidence type="ECO:0000313" key="8">
    <source>
        <dbReference type="Proteomes" id="UP000028730"/>
    </source>
</evidence>
<feature type="transmembrane region" description="Helical" evidence="6">
    <location>
        <begin position="20"/>
        <end position="41"/>
    </location>
</feature>
<proteinExistence type="inferred from homology"/>
<comment type="subcellular location">
    <subcellularLocation>
        <location evidence="1">Membrane</location>
        <topology evidence="1">Single-pass membrane protein</topology>
    </subcellularLocation>
</comment>
<evidence type="ECO:0000256" key="5">
    <source>
        <dbReference type="ARBA" id="ARBA00023136"/>
    </source>
</evidence>
<dbReference type="STRING" id="1341695.BBOMB_0608"/>
<comment type="caution">
    <text evidence="7">The sequence shown here is derived from an EMBL/GenBank/DDBJ whole genome shotgun (WGS) entry which is preliminary data.</text>
</comment>
<protein>
    <submittedName>
        <fullName evidence="7">Membrane protein LemA</fullName>
    </submittedName>
</protein>
<dbReference type="SUPFAM" id="SSF140478">
    <property type="entry name" value="LemA-like"/>
    <property type="match status" value="1"/>
</dbReference>
<dbReference type="AlphaFoldDB" id="A0A080N2N9"/>
<keyword evidence="3 6" id="KW-0812">Transmembrane</keyword>
<reference evidence="7 8" key="1">
    <citation type="journal article" date="2014" name="Appl. Environ. Microbiol.">
        <title>Genomic encyclopedia of type strains of the genus Bifidobacterium.</title>
        <authorList>
            <person name="Milani C."/>
            <person name="Lugli G.A."/>
            <person name="Duranti S."/>
            <person name="Turroni F."/>
            <person name="Bottacini F."/>
            <person name="Mangifesta M."/>
            <person name="Sanchez B."/>
            <person name="Viappiani A."/>
            <person name="Mancabelli L."/>
            <person name="Taminiau B."/>
            <person name="Delcenserie V."/>
            <person name="Barrangou R."/>
            <person name="Margolles A."/>
            <person name="van Sinderen D."/>
            <person name="Ventura M."/>
        </authorList>
    </citation>
    <scope>NUCLEOTIDE SEQUENCE [LARGE SCALE GENOMIC DNA]</scope>
    <source>
        <strain evidence="7 8">DSM 19703</strain>
    </source>
</reference>
<evidence type="ECO:0000256" key="3">
    <source>
        <dbReference type="ARBA" id="ARBA00022692"/>
    </source>
</evidence>
<dbReference type="GO" id="GO:0016020">
    <property type="term" value="C:membrane"/>
    <property type="evidence" value="ECO:0007669"/>
    <property type="project" value="UniProtKB-SubCell"/>
</dbReference>
<dbReference type="Gene3D" id="1.20.1440.20">
    <property type="entry name" value="LemA-like domain"/>
    <property type="match status" value="1"/>
</dbReference>
<evidence type="ECO:0000313" key="7">
    <source>
        <dbReference type="EMBL" id="KFF31268.1"/>
    </source>
</evidence>
<evidence type="ECO:0000256" key="6">
    <source>
        <dbReference type="SAM" id="Phobius"/>
    </source>
</evidence>
<comment type="similarity">
    <text evidence="2">Belongs to the LemA family.</text>
</comment>
<dbReference type="EMBL" id="ATLK01000001">
    <property type="protein sequence ID" value="KFF31268.1"/>
    <property type="molecule type" value="Genomic_DNA"/>
</dbReference>
<dbReference type="RefSeq" id="WP_238549861.1">
    <property type="nucleotide sequence ID" value="NZ_ATLK01000001.1"/>
</dbReference>
<evidence type="ECO:0000256" key="1">
    <source>
        <dbReference type="ARBA" id="ARBA00004167"/>
    </source>
</evidence>
<keyword evidence="8" id="KW-1185">Reference proteome</keyword>
<dbReference type="InterPro" id="IPR007156">
    <property type="entry name" value="MamQ_LemA"/>
</dbReference>
<dbReference type="Proteomes" id="UP000028730">
    <property type="component" value="Unassembled WGS sequence"/>
</dbReference>
<dbReference type="eggNOG" id="COG1704">
    <property type="taxonomic scope" value="Bacteria"/>
</dbReference>
<keyword evidence="5 6" id="KW-0472">Membrane</keyword>
<gene>
    <name evidence="7" type="ORF">BBOMB_0608</name>
</gene>